<dbReference type="AlphaFoldDB" id="D9R6J6"/>
<proteinExistence type="inferred from homology"/>
<comment type="subcellular location">
    <subcellularLocation>
        <location evidence="1">Cell envelope</location>
    </subcellularLocation>
</comment>
<evidence type="ECO:0000256" key="4">
    <source>
        <dbReference type="ARBA" id="ARBA00022729"/>
    </source>
</evidence>
<dbReference type="InterPro" id="IPR002491">
    <property type="entry name" value="ABC_transptr_periplasmic_BD"/>
</dbReference>
<evidence type="ECO:0000256" key="1">
    <source>
        <dbReference type="ARBA" id="ARBA00004196"/>
    </source>
</evidence>
<dbReference type="STRING" id="610130.Closa_2866"/>
<dbReference type="GO" id="GO:1901678">
    <property type="term" value="P:iron coordination entity transport"/>
    <property type="evidence" value="ECO:0007669"/>
    <property type="project" value="UniProtKB-ARBA"/>
</dbReference>
<dbReference type="PaxDb" id="610130-Closa_2866"/>
<dbReference type="PANTHER" id="PTHR30532">
    <property type="entry name" value="IRON III DICITRATE-BINDING PERIPLASMIC PROTEIN"/>
    <property type="match status" value="1"/>
</dbReference>
<organism evidence="7 8">
    <name type="scientific">Lacrimispora saccharolytica (strain ATCC 35040 / DSM 2544 / NRCC 2533 / WM1)</name>
    <name type="common">Clostridium saccharolyticum</name>
    <dbReference type="NCBI Taxonomy" id="610130"/>
    <lineage>
        <taxon>Bacteria</taxon>
        <taxon>Bacillati</taxon>
        <taxon>Bacillota</taxon>
        <taxon>Clostridia</taxon>
        <taxon>Lachnospirales</taxon>
        <taxon>Lachnospiraceae</taxon>
        <taxon>Lacrimispora</taxon>
    </lineage>
</organism>
<dbReference type="Gene3D" id="3.40.50.1980">
    <property type="entry name" value="Nitrogenase molybdenum iron protein domain"/>
    <property type="match status" value="2"/>
</dbReference>
<protein>
    <submittedName>
        <fullName evidence="7">Periplasmic binding protein</fullName>
    </submittedName>
</protein>
<sequence length="334" mass="35651">MKTKVFAFLLGLAMTASLTGCGGNGSAKNSTAASTAQSSQAENSAASQGTVPKEVTVTHELGETTLATEPERIVVFDYGTLDALDYAGIDVVGLGKGGNLADHLSKFSGDAYKVAGSLHEPDFETVNELKPDLILISARASKSYEELSKIAPTVYMTMPTKNYFESFQENLKILSQIFPSKADVFSKAVVDIEGKIKEVHEKVTAAKWNGLVIMANDSELSVFGQGSRFSIIYDDFGFQAADQKIDDSTHGQTATFEYLAEKDPDYLFVIDRGAATGAAEAAGAKRLLDNELMNGTKAAADDRIVYLDSTNWYVVSGGITATNAMVDEVAASIK</sequence>
<dbReference type="PROSITE" id="PS51257">
    <property type="entry name" value="PROKAR_LIPOPROTEIN"/>
    <property type="match status" value="1"/>
</dbReference>
<keyword evidence="8" id="KW-1185">Reference proteome</keyword>
<dbReference type="KEGG" id="csh:Closa_2866"/>
<dbReference type="Pfam" id="PF01497">
    <property type="entry name" value="Peripla_BP_2"/>
    <property type="match status" value="1"/>
</dbReference>
<keyword evidence="4 5" id="KW-0732">Signal</keyword>
<accession>D9R6J6</accession>
<name>D9R6J6_LACSW</name>
<dbReference type="EMBL" id="CP002109">
    <property type="protein sequence ID" value="ADL05406.1"/>
    <property type="molecule type" value="Genomic_DNA"/>
</dbReference>
<feature type="domain" description="Fe/B12 periplasmic-binding" evidence="6">
    <location>
        <begin position="72"/>
        <end position="334"/>
    </location>
</feature>
<dbReference type="RefSeq" id="WP_013273490.1">
    <property type="nucleotide sequence ID" value="NC_014376.1"/>
</dbReference>
<dbReference type="InterPro" id="IPR033870">
    <property type="entry name" value="FatB"/>
</dbReference>
<feature type="signal peptide" evidence="5">
    <location>
        <begin position="1"/>
        <end position="22"/>
    </location>
</feature>
<dbReference type="eggNOG" id="COG4607">
    <property type="taxonomic scope" value="Bacteria"/>
</dbReference>
<dbReference type="PROSITE" id="PS50983">
    <property type="entry name" value="FE_B12_PBP"/>
    <property type="match status" value="1"/>
</dbReference>
<comment type="similarity">
    <text evidence="2">Belongs to the bacterial solute-binding protein 8 family.</text>
</comment>
<gene>
    <name evidence="7" type="ordered locus">Closa_2866</name>
</gene>
<dbReference type="PANTHER" id="PTHR30532:SF28">
    <property type="entry name" value="PETROBACTIN-BINDING PROTEIN YCLQ"/>
    <property type="match status" value="1"/>
</dbReference>
<evidence type="ECO:0000256" key="5">
    <source>
        <dbReference type="SAM" id="SignalP"/>
    </source>
</evidence>
<dbReference type="OrthoDB" id="63946at2"/>
<dbReference type="Proteomes" id="UP000001662">
    <property type="component" value="Chromosome"/>
</dbReference>
<evidence type="ECO:0000313" key="7">
    <source>
        <dbReference type="EMBL" id="ADL05406.1"/>
    </source>
</evidence>
<evidence type="ECO:0000256" key="3">
    <source>
        <dbReference type="ARBA" id="ARBA00022448"/>
    </source>
</evidence>
<dbReference type="SUPFAM" id="SSF53807">
    <property type="entry name" value="Helical backbone' metal receptor"/>
    <property type="match status" value="1"/>
</dbReference>
<dbReference type="CDD" id="cd01140">
    <property type="entry name" value="FatB"/>
    <property type="match status" value="1"/>
</dbReference>
<reference evidence="7" key="1">
    <citation type="submission" date="2010-07" db="EMBL/GenBank/DDBJ databases">
        <title>Complete sequence of Clostridium saccharolyticum WM1.</title>
        <authorList>
            <consortium name="US DOE Joint Genome Institute"/>
            <person name="Lucas S."/>
            <person name="Copeland A."/>
            <person name="Lapidus A."/>
            <person name="Cheng J.-F."/>
            <person name="Bruce D."/>
            <person name="Goodwin L."/>
            <person name="Pitluck S."/>
            <person name="Chertkov O."/>
            <person name="Detter J.C."/>
            <person name="Han C."/>
            <person name="Tapia R."/>
            <person name="Land M."/>
            <person name="Hauser L."/>
            <person name="Chang Y.-J."/>
            <person name="Jeffries C."/>
            <person name="Kyrpides N."/>
            <person name="Ivanova N."/>
            <person name="Mikhailova N."/>
            <person name="Mouttaki H."/>
            <person name="Lin L."/>
            <person name="Zhou J."/>
            <person name="Hemme C.L."/>
            <person name="Woyke T."/>
        </authorList>
    </citation>
    <scope>NUCLEOTIDE SEQUENCE [LARGE SCALE GENOMIC DNA]</scope>
    <source>
        <strain evidence="7">WM1</strain>
    </source>
</reference>
<dbReference type="InterPro" id="IPR051313">
    <property type="entry name" value="Bact_iron-sidero_bind"/>
</dbReference>
<evidence type="ECO:0000313" key="8">
    <source>
        <dbReference type="Proteomes" id="UP000001662"/>
    </source>
</evidence>
<keyword evidence="3" id="KW-0813">Transport</keyword>
<dbReference type="GO" id="GO:0030288">
    <property type="term" value="C:outer membrane-bounded periplasmic space"/>
    <property type="evidence" value="ECO:0007669"/>
    <property type="project" value="TreeGrafter"/>
</dbReference>
<evidence type="ECO:0000256" key="2">
    <source>
        <dbReference type="ARBA" id="ARBA00008814"/>
    </source>
</evidence>
<dbReference type="HOGENOM" id="CLU_038034_3_1_9"/>
<evidence type="ECO:0000259" key="6">
    <source>
        <dbReference type="PROSITE" id="PS50983"/>
    </source>
</evidence>
<feature type="chain" id="PRO_5039527181" evidence="5">
    <location>
        <begin position="23"/>
        <end position="334"/>
    </location>
</feature>